<dbReference type="Proteomes" id="UP000326659">
    <property type="component" value="Chromosome"/>
</dbReference>
<reference evidence="3 4" key="1">
    <citation type="submission" date="2019-09" db="EMBL/GenBank/DDBJ databases">
        <title>Prosopis cineraria nodule microbiome.</title>
        <authorList>
            <person name="Chaluvadi S.R."/>
            <person name="Ali R."/>
            <person name="Wang X."/>
        </authorList>
    </citation>
    <scope>NUCLEOTIDE SEQUENCE [LARGE SCALE GENOMIC DNA]</scope>
    <source>
        <strain evidence="3 4">BG1</strain>
    </source>
</reference>
<evidence type="ECO:0000313" key="4">
    <source>
        <dbReference type="Proteomes" id="UP000326659"/>
    </source>
</evidence>
<accession>A0A9X7MZ15</accession>
<dbReference type="InterPro" id="IPR024534">
    <property type="entry name" value="JetD_C"/>
</dbReference>
<protein>
    <recommendedName>
        <fullName evidence="5">DUF3322 and DUF2220 domain-containing protein</fullName>
    </recommendedName>
</protein>
<dbReference type="AlphaFoldDB" id="A0A9X7MZ15"/>
<evidence type="ECO:0008006" key="5">
    <source>
        <dbReference type="Google" id="ProtNLM"/>
    </source>
</evidence>
<proteinExistence type="predicted"/>
<dbReference type="RefSeq" id="WP_151186463.1">
    <property type="nucleotide sequence ID" value="NZ_CP043626.1"/>
</dbReference>
<organism evidence="3 4">
    <name type="scientific">Pseudomonas denitrificans</name>
    <dbReference type="NCBI Taxonomy" id="43306"/>
    <lineage>
        <taxon>Bacteria</taxon>
        <taxon>Pseudomonadati</taxon>
        <taxon>Pseudomonadota</taxon>
        <taxon>Gammaproteobacteria</taxon>
        <taxon>Pseudomonadales</taxon>
        <taxon>Pseudomonadaceae</taxon>
        <taxon>Halopseudomonas</taxon>
    </lineage>
</organism>
<dbReference type="Pfam" id="PF11795">
    <property type="entry name" value="DUF3322"/>
    <property type="match status" value="1"/>
</dbReference>
<dbReference type="KEGG" id="pden:F1C79_03175"/>
<dbReference type="InterPro" id="IPR024537">
    <property type="entry name" value="DUF3322"/>
</dbReference>
<dbReference type="OrthoDB" id="322908at2"/>
<name>A0A9X7MZ15_PSEDE</name>
<evidence type="ECO:0000259" key="2">
    <source>
        <dbReference type="Pfam" id="PF11795"/>
    </source>
</evidence>
<sequence length="397" mass="45120">MRDWGRLPDDVVEELRRLEWDHTGRLRERLLGTRPFPIPCLLKPPTGSQALEDLDHFHGYIAAWRKWPWPHQVAWVTKRFRQLGECEVPMRLEIESTQALIAALGAEAVEQSRGWAERMEPLLSLDRALFTTLIKQLGELEKLSMTDIHLLACLLPQLQCGMGQRRYLRALPLQRVDTKFVELNQSLIAALLDSMHDQEVSAHGGLEAWLGCRATPSNWLHVKPLCPDVKGRLAGLDLVRLSFEQLMTYPLPARSVLVIENLQAGYGLPELPDTIAVFGGGANTAWLQAEWLKDRRVGYWGDIDTWGLKFLADARLRQPHVEAMMMDRDTLIAHVERGVCEERPAELPNYGLTLAERSLFEELRSATHGVGRLEQERLSQDYIEQQLAAWTHASAGL</sequence>
<evidence type="ECO:0000259" key="1">
    <source>
        <dbReference type="Pfam" id="PF09983"/>
    </source>
</evidence>
<feature type="domain" description="DUF3322" evidence="2">
    <location>
        <begin position="8"/>
        <end position="193"/>
    </location>
</feature>
<dbReference type="EMBL" id="CP043626">
    <property type="protein sequence ID" value="QEY70730.1"/>
    <property type="molecule type" value="Genomic_DNA"/>
</dbReference>
<keyword evidence="4" id="KW-1185">Reference proteome</keyword>
<gene>
    <name evidence="3" type="ORF">F1C79_03175</name>
</gene>
<evidence type="ECO:0000313" key="3">
    <source>
        <dbReference type="EMBL" id="QEY70730.1"/>
    </source>
</evidence>
<dbReference type="Pfam" id="PF09983">
    <property type="entry name" value="JetD_C"/>
    <property type="match status" value="1"/>
</dbReference>
<feature type="domain" description="Wadjet protein JetD C-terminal" evidence="1">
    <location>
        <begin position="216"/>
        <end position="386"/>
    </location>
</feature>